<protein>
    <submittedName>
        <fullName evidence="1">DUF1802 family protein</fullName>
    </submittedName>
</protein>
<sequence>MNTLDVACKEWAVVCQALAEGRQSVLLRKGGIAEAGGQFRPQHEAFLLYPTYFHEQRAGIIPEWHERLAAVEAERPPAGIIRLTHWVRVLRVEYVQDLAAALALRPQHIWTDEVVRQRFHYREPGLFVLHVETYPLPQAVERLERPEYAGCKSWVHLDQPVPLAAAPLEPSS</sequence>
<evidence type="ECO:0000313" key="1">
    <source>
        <dbReference type="EMBL" id="MBA2227621.1"/>
    </source>
</evidence>
<dbReference type="EMBL" id="JACEFB010000016">
    <property type="protein sequence ID" value="MBA2227621.1"/>
    <property type="molecule type" value="Genomic_DNA"/>
</dbReference>
<organism evidence="1 2">
    <name type="scientific">Thermogemmata fonticola</name>
    <dbReference type="NCBI Taxonomy" id="2755323"/>
    <lineage>
        <taxon>Bacteria</taxon>
        <taxon>Pseudomonadati</taxon>
        <taxon>Planctomycetota</taxon>
        <taxon>Planctomycetia</taxon>
        <taxon>Gemmatales</taxon>
        <taxon>Gemmataceae</taxon>
        <taxon>Thermogemmata</taxon>
    </lineage>
</organism>
<evidence type="ECO:0000313" key="2">
    <source>
        <dbReference type="Proteomes" id="UP000542342"/>
    </source>
</evidence>
<keyword evidence="2" id="KW-1185">Reference proteome</keyword>
<dbReference type="InterPro" id="IPR014923">
    <property type="entry name" value="DUF1802"/>
</dbReference>
<dbReference type="RefSeq" id="WP_194539482.1">
    <property type="nucleotide sequence ID" value="NZ_JACEFB010000016.1"/>
</dbReference>
<name>A0A7V8VGQ7_9BACT</name>
<gene>
    <name evidence="1" type="ORF">H0921_15795</name>
</gene>
<dbReference type="Pfam" id="PF08819">
    <property type="entry name" value="DUF1802"/>
    <property type="match status" value="1"/>
</dbReference>
<dbReference type="Proteomes" id="UP000542342">
    <property type="component" value="Unassembled WGS sequence"/>
</dbReference>
<reference evidence="1 2" key="1">
    <citation type="submission" date="2020-07" db="EMBL/GenBank/DDBJ databases">
        <title>Thermogemmata thermophila gen. nov., sp. nov., a novel moderate thermophilic planctomycete from a Kamchatka hot spring.</title>
        <authorList>
            <person name="Elcheninov A.G."/>
            <person name="Podosokorskaya O.A."/>
            <person name="Kovaleva O.L."/>
            <person name="Novikov A."/>
            <person name="Bonch-Osmolovskaya E.A."/>
            <person name="Toshchakov S.V."/>
            <person name="Kublanov I.V."/>
        </authorList>
    </citation>
    <scope>NUCLEOTIDE SEQUENCE [LARGE SCALE GENOMIC DNA]</scope>
    <source>
        <strain evidence="1 2">2918</strain>
    </source>
</reference>
<accession>A0A7V8VGQ7</accession>
<dbReference type="AlphaFoldDB" id="A0A7V8VGQ7"/>
<comment type="caution">
    <text evidence="1">The sequence shown here is derived from an EMBL/GenBank/DDBJ whole genome shotgun (WGS) entry which is preliminary data.</text>
</comment>
<proteinExistence type="predicted"/>